<evidence type="ECO:0000259" key="3">
    <source>
        <dbReference type="SMART" id="SM00363"/>
    </source>
</evidence>
<keyword evidence="1" id="KW-0694">RNA-binding</keyword>
<evidence type="ECO:0000256" key="1">
    <source>
        <dbReference type="PROSITE-ProRule" id="PRU00182"/>
    </source>
</evidence>
<dbReference type="Gene3D" id="3.10.290.10">
    <property type="entry name" value="RNA-binding S4 domain"/>
    <property type="match status" value="1"/>
</dbReference>
<evidence type="ECO:0000313" key="5">
    <source>
        <dbReference type="Proteomes" id="UP000094795"/>
    </source>
</evidence>
<sequence>MAGDSERQRIDKWLFFARILKSRTLAAKFVAAGSVRVNREKIDQASFQVKPGDVLTLSLERRIAVLKVLGCGARRGPATEAQLLYEDLTPAPAAANAAVPQPPQREPGAGRPTKRDRRKIDAMRNPGSQT</sequence>
<dbReference type="PROSITE" id="PS50889">
    <property type="entry name" value="S4"/>
    <property type="match status" value="1"/>
</dbReference>
<protein>
    <submittedName>
        <fullName evidence="4">RNA-binding protein</fullName>
    </submittedName>
</protein>
<dbReference type="AlphaFoldDB" id="A0A1C1YX96"/>
<name>A0A1C1YX96_9HYPH</name>
<dbReference type="Pfam" id="PF01479">
    <property type="entry name" value="S4"/>
    <property type="match status" value="1"/>
</dbReference>
<accession>A0A1C1YX96</accession>
<organism evidence="4 5">
    <name type="scientific">Hoeflea olei</name>
    <dbReference type="NCBI Taxonomy" id="1480615"/>
    <lineage>
        <taxon>Bacteria</taxon>
        <taxon>Pseudomonadati</taxon>
        <taxon>Pseudomonadota</taxon>
        <taxon>Alphaproteobacteria</taxon>
        <taxon>Hyphomicrobiales</taxon>
        <taxon>Rhizobiaceae</taxon>
        <taxon>Hoeflea</taxon>
    </lineage>
</organism>
<reference evidence="4 5" key="1">
    <citation type="submission" date="2015-12" db="EMBL/GenBank/DDBJ databases">
        <authorList>
            <person name="Shamseldin A."/>
            <person name="Moawad H."/>
            <person name="Abd El-Rahim W.M."/>
            <person name="Sadowsky M.J."/>
        </authorList>
    </citation>
    <scope>NUCLEOTIDE SEQUENCE [LARGE SCALE GENOMIC DNA]</scope>
    <source>
        <strain evidence="4 5">JC234</strain>
    </source>
</reference>
<dbReference type="EMBL" id="LQZT01000010">
    <property type="protein sequence ID" value="OCW58118.1"/>
    <property type="molecule type" value="Genomic_DNA"/>
</dbReference>
<evidence type="ECO:0000256" key="2">
    <source>
        <dbReference type="SAM" id="MobiDB-lite"/>
    </source>
</evidence>
<comment type="caution">
    <text evidence="4">The sequence shown here is derived from an EMBL/GenBank/DDBJ whole genome shotgun (WGS) entry which is preliminary data.</text>
</comment>
<dbReference type="InterPro" id="IPR002942">
    <property type="entry name" value="S4_RNA-bd"/>
</dbReference>
<gene>
    <name evidence="4" type="ORF">AWJ14_15835</name>
</gene>
<feature type="domain" description="RNA-binding S4" evidence="3">
    <location>
        <begin position="8"/>
        <end position="69"/>
    </location>
</feature>
<dbReference type="GO" id="GO:0003723">
    <property type="term" value="F:RNA binding"/>
    <property type="evidence" value="ECO:0007669"/>
    <property type="project" value="UniProtKB-KW"/>
</dbReference>
<dbReference type="Proteomes" id="UP000094795">
    <property type="component" value="Unassembled WGS sequence"/>
</dbReference>
<proteinExistence type="predicted"/>
<dbReference type="CDD" id="cd00165">
    <property type="entry name" value="S4"/>
    <property type="match status" value="1"/>
</dbReference>
<dbReference type="SUPFAM" id="SSF55174">
    <property type="entry name" value="Alpha-L RNA-binding motif"/>
    <property type="match status" value="1"/>
</dbReference>
<dbReference type="InterPro" id="IPR036986">
    <property type="entry name" value="S4_RNA-bd_sf"/>
</dbReference>
<keyword evidence="5" id="KW-1185">Reference proteome</keyword>
<dbReference type="RefSeq" id="WP_066177272.1">
    <property type="nucleotide sequence ID" value="NZ_LQZT01000010.1"/>
</dbReference>
<evidence type="ECO:0000313" key="4">
    <source>
        <dbReference type="EMBL" id="OCW58118.1"/>
    </source>
</evidence>
<feature type="region of interest" description="Disordered" evidence="2">
    <location>
        <begin position="93"/>
        <end position="130"/>
    </location>
</feature>
<dbReference type="SMART" id="SM00363">
    <property type="entry name" value="S4"/>
    <property type="match status" value="1"/>
</dbReference>
<dbReference type="STRING" id="1480615.AWJ14_15835"/>
<dbReference type="OrthoDB" id="9797176at2"/>